<dbReference type="InterPro" id="IPR036390">
    <property type="entry name" value="WH_DNA-bd_sf"/>
</dbReference>
<dbReference type="SMART" id="SM00345">
    <property type="entry name" value="HTH_GNTR"/>
    <property type="match status" value="1"/>
</dbReference>
<evidence type="ECO:0000256" key="3">
    <source>
        <dbReference type="ARBA" id="ARBA00023163"/>
    </source>
</evidence>
<comment type="caution">
    <text evidence="5">The sequence shown here is derived from an EMBL/GenBank/DDBJ whole genome shotgun (WGS) entry which is preliminary data.</text>
</comment>
<dbReference type="PANTHER" id="PTHR43537:SF5">
    <property type="entry name" value="UXU OPERON TRANSCRIPTIONAL REGULATOR"/>
    <property type="match status" value="1"/>
</dbReference>
<dbReference type="PRINTS" id="PR00035">
    <property type="entry name" value="HTHGNTR"/>
</dbReference>
<keyword evidence="6" id="KW-1185">Reference proteome</keyword>
<protein>
    <submittedName>
        <fullName evidence="5">FadR/GntR family transcriptional regulator</fullName>
    </submittedName>
</protein>
<sequence>MQEEPNQPFRAQLVYEQVAEQIRARIYAGDYAPESRLPSERELATLFGVSRPAVREAIGALQNEALVITRRGSGTYVCKELPGRPADAGQLRERTDDSPVAMLEVRLMLEPAIARMAARKSRRSPVAEQLLAAMARVKDIDDPQQQLLWSESDRLFHRELAVMTGDGLLVRIADQIASSMEQPLWQRLRDDGIYDAARIELYVAEHRLIYEAIVDGDEQAAAFYVEQHLKRVSKDMTHLQQS</sequence>
<dbReference type="Gene3D" id="1.20.120.530">
    <property type="entry name" value="GntR ligand-binding domain-like"/>
    <property type="match status" value="1"/>
</dbReference>
<organism evidence="5 6">
    <name type="scientific">Vogesella amnigena</name>
    <dbReference type="NCBI Taxonomy" id="1507449"/>
    <lineage>
        <taxon>Bacteria</taxon>
        <taxon>Pseudomonadati</taxon>
        <taxon>Pseudomonadota</taxon>
        <taxon>Betaproteobacteria</taxon>
        <taxon>Neisseriales</taxon>
        <taxon>Chromobacteriaceae</taxon>
        <taxon>Vogesella</taxon>
    </lineage>
</organism>
<feature type="domain" description="HTH gntR-type" evidence="4">
    <location>
        <begin position="12"/>
        <end position="80"/>
    </location>
</feature>
<dbReference type="Proteomes" id="UP001595636">
    <property type="component" value="Unassembled WGS sequence"/>
</dbReference>
<evidence type="ECO:0000313" key="5">
    <source>
        <dbReference type="EMBL" id="MFC3625999.1"/>
    </source>
</evidence>
<reference evidence="6" key="1">
    <citation type="journal article" date="2019" name="Int. J. Syst. Evol. Microbiol.">
        <title>The Global Catalogue of Microorganisms (GCM) 10K type strain sequencing project: providing services to taxonomists for standard genome sequencing and annotation.</title>
        <authorList>
            <consortium name="The Broad Institute Genomics Platform"/>
            <consortium name="The Broad Institute Genome Sequencing Center for Infectious Disease"/>
            <person name="Wu L."/>
            <person name="Ma J."/>
        </authorList>
    </citation>
    <scope>NUCLEOTIDE SEQUENCE [LARGE SCALE GENOMIC DNA]</scope>
    <source>
        <strain evidence="6">KCTC 42195</strain>
    </source>
</reference>
<dbReference type="InterPro" id="IPR000524">
    <property type="entry name" value="Tscrpt_reg_HTH_GntR"/>
</dbReference>
<proteinExistence type="predicted"/>
<dbReference type="CDD" id="cd07377">
    <property type="entry name" value="WHTH_GntR"/>
    <property type="match status" value="1"/>
</dbReference>
<evidence type="ECO:0000256" key="2">
    <source>
        <dbReference type="ARBA" id="ARBA00023125"/>
    </source>
</evidence>
<dbReference type="InterPro" id="IPR011711">
    <property type="entry name" value="GntR_C"/>
</dbReference>
<name>A0ABV7TTB0_9NEIS</name>
<dbReference type="Pfam" id="PF07729">
    <property type="entry name" value="FCD"/>
    <property type="match status" value="1"/>
</dbReference>
<dbReference type="SMART" id="SM00895">
    <property type="entry name" value="FCD"/>
    <property type="match status" value="1"/>
</dbReference>
<dbReference type="EMBL" id="JBHRYH010000017">
    <property type="protein sequence ID" value="MFC3625999.1"/>
    <property type="molecule type" value="Genomic_DNA"/>
</dbReference>
<dbReference type="Pfam" id="PF00392">
    <property type="entry name" value="GntR"/>
    <property type="match status" value="1"/>
</dbReference>
<dbReference type="InterPro" id="IPR008920">
    <property type="entry name" value="TF_FadR/GntR_C"/>
</dbReference>
<dbReference type="InterPro" id="IPR036388">
    <property type="entry name" value="WH-like_DNA-bd_sf"/>
</dbReference>
<dbReference type="SUPFAM" id="SSF48008">
    <property type="entry name" value="GntR ligand-binding domain-like"/>
    <property type="match status" value="1"/>
</dbReference>
<gene>
    <name evidence="5" type="ORF">ACFOKJ_07610</name>
</gene>
<evidence type="ECO:0000313" key="6">
    <source>
        <dbReference type="Proteomes" id="UP001595636"/>
    </source>
</evidence>
<dbReference type="RefSeq" id="WP_390278080.1">
    <property type="nucleotide sequence ID" value="NZ_JBHRYH010000017.1"/>
</dbReference>
<evidence type="ECO:0000259" key="4">
    <source>
        <dbReference type="PROSITE" id="PS50949"/>
    </source>
</evidence>
<evidence type="ECO:0000256" key="1">
    <source>
        <dbReference type="ARBA" id="ARBA00023015"/>
    </source>
</evidence>
<dbReference type="Gene3D" id="1.10.10.10">
    <property type="entry name" value="Winged helix-like DNA-binding domain superfamily/Winged helix DNA-binding domain"/>
    <property type="match status" value="1"/>
</dbReference>
<keyword evidence="2" id="KW-0238">DNA-binding</keyword>
<dbReference type="PANTHER" id="PTHR43537">
    <property type="entry name" value="TRANSCRIPTIONAL REGULATOR, GNTR FAMILY"/>
    <property type="match status" value="1"/>
</dbReference>
<dbReference type="PROSITE" id="PS50949">
    <property type="entry name" value="HTH_GNTR"/>
    <property type="match status" value="1"/>
</dbReference>
<keyword evidence="1" id="KW-0805">Transcription regulation</keyword>
<dbReference type="SUPFAM" id="SSF46785">
    <property type="entry name" value="Winged helix' DNA-binding domain"/>
    <property type="match status" value="1"/>
</dbReference>
<keyword evidence="3" id="KW-0804">Transcription</keyword>
<accession>A0ABV7TTB0</accession>